<dbReference type="SUPFAM" id="SSF53300">
    <property type="entry name" value="vWA-like"/>
    <property type="match status" value="1"/>
</dbReference>
<proteinExistence type="predicted"/>
<feature type="compositionally biased region" description="Polar residues" evidence="1">
    <location>
        <begin position="356"/>
        <end position="365"/>
    </location>
</feature>
<dbReference type="PROSITE" id="PS50234">
    <property type="entry name" value="VWFA"/>
    <property type="match status" value="1"/>
</dbReference>
<feature type="compositionally biased region" description="Low complexity" evidence="1">
    <location>
        <begin position="377"/>
        <end position="398"/>
    </location>
</feature>
<feature type="compositionally biased region" description="Polar residues" evidence="1">
    <location>
        <begin position="460"/>
        <end position="481"/>
    </location>
</feature>
<dbReference type="SMART" id="SM00327">
    <property type="entry name" value="VWA"/>
    <property type="match status" value="1"/>
</dbReference>
<dbReference type="GeneID" id="89991268"/>
<evidence type="ECO:0000256" key="1">
    <source>
        <dbReference type="SAM" id="MobiDB-lite"/>
    </source>
</evidence>
<feature type="compositionally biased region" description="Low complexity" evidence="1">
    <location>
        <begin position="236"/>
        <end position="246"/>
    </location>
</feature>
<dbReference type="RefSeq" id="XP_064722390.1">
    <property type="nucleotide sequence ID" value="XM_064866318.1"/>
</dbReference>
<evidence type="ECO:0000259" key="2">
    <source>
        <dbReference type="PROSITE" id="PS50234"/>
    </source>
</evidence>
<dbReference type="PANTHER" id="PTHR34706">
    <property type="entry name" value="SLR1338 PROTEIN"/>
    <property type="match status" value="1"/>
</dbReference>
<feature type="compositionally biased region" description="Polar residues" evidence="1">
    <location>
        <begin position="325"/>
        <end position="337"/>
    </location>
</feature>
<evidence type="ECO:0000313" key="4">
    <source>
        <dbReference type="Proteomes" id="UP001432216"/>
    </source>
</evidence>
<name>A0ABZ2B0H7_9TREE</name>
<dbReference type="InterPro" id="IPR036465">
    <property type="entry name" value="vWFA_dom_sf"/>
</dbReference>
<keyword evidence="4" id="KW-1185">Reference proteome</keyword>
<feature type="compositionally biased region" description="Polar residues" evidence="1">
    <location>
        <begin position="541"/>
        <end position="558"/>
    </location>
</feature>
<accession>A0ABZ2B0H7</accession>
<feature type="compositionally biased region" description="Polar residues" evidence="1">
    <location>
        <begin position="247"/>
        <end position="268"/>
    </location>
</feature>
<sequence length="800" mass="86736">MNKGVFYVKWSSESLISISIRLSFLHFTTLFCHSRANPRPSPAMAYYQRTAQQGRPVRYRLEPMYAASNVEWAFMNVLLTRDPEYVKQVIRSYVDAKQSHGRSKLEISLKLEPLEREYPQFAQSFVEVRMERGLPQSRVISLRVNPPNPLHRASTTQSQSPSRPSDTRPGGLRVQSTTANTSRRASAPSQSARPPVVRNAEDGDELPPPPYSSQDPEPEATRILQERLAAETNVDSSTTVPSSSTPQAASNTAVASVQSSSAPNNESTRPGLIDSNPPSDPQMAQVWEESQLDEAKRASLAWREQQELEEAMKLSLAEAEAAGVGSSTGPGTSNHAQSEQDRLPVVNEDEAATYGEASSSSQQPNPDLMGLVGGLGDLTFSNSEHTSSASHAAHDQSSILDDDGPSGLNQQPLVPSKTGLVMQSKNPFLSQAERETSSADESSSHLDSSTSAPVQAGASEPTQPARQDSPGSTHTSQTTQPIYAPPPGPPPPHLRISTPPAQSLSSTKNQTSPASRPLPRTPVSPDLSSPPVPQAPGPLTYSPQLASFSQQPSASTANGVYASPPGLPPRKLSRRKSTYVPPTQGEDPLEMLRDFGTVFLVDDSSSMTKDQRWDQACQAIMEIADLASKYDDDGIDVYFLNNKRVGKELRSSDDVEGLFTGLGPRGITPTGRRLEAILRDYMSRLEASQHTGEEVKPMNLIVVTDGAPTDDPESVIITIARRLDRGQYPLSQVGIQFLQIGNDPEAREALQELDDGLSSEHGIRDMVDTVPFNGEEMNAGLIIKTLLGGINRRLDRRSTA</sequence>
<dbReference type="InterPro" id="IPR002035">
    <property type="entry name" value="VWF_A"/>
</dbReference>
<feature type="compositionally biased region" description="Polar residues" evidence="1">
    <location>
        <begin position="499"/>
        <end position="514"/>
    </location>
</feature>
<feature type="domain" description="VWFA" evidence="2">
    <location>
        <begin position="596"/>
        <end position="790"/>
    </location>
</feature>
<gene>
    <name evidence="3" type="ORF">IAS62_004496</name>
</gene>
<feature type="compositionally biased region" description="Low complexity" evidence="1">
    <location>
        <begin position="182"/>
        <end position="195"/>
    </location>
</feature>
<dbReference type="Gene3D" id="3.40.50.410">
    <property type="entry name" value="von Willebrand factor, type A domain"/>
    <property type="match status" value="1"/>
</dbReference>
<feature type="compositionally biased region" description="Low complexity" evidence="1">
    <location>
        <begin position="439"/>
        <end position="452"/>
    </location>
</feature>
<protein>
    <recommendedName>
        <fullName evidence="2">VWFA domain-containing protein</fullName>
    </recommendedName>
</protein>
<reference evidence="3 4" key="1">
    <citation type="submission" date="2024-01" db="EMBL/GenBank/DDBJ databases">
        <title>Comparative genomics of Cryptococcus and Kwoniella reveals pathogenesis evolution and contrasting modes of karyotype evolution via chromosome fusion or intercentromeric recombination.</title>
        <authorList>
            <person name="Coelho M.A."/>
            <person name="David-Palma M."/>
            <person name="Shea T."/>
            <person name="Bowers K."/>
            <person name="McGinley-Smith S."/>
            <person name="Mohammad A.W."/>
            <person name="Gnirke A."/>
            <person name="Yurkov A.M."/>
            <person name="Nowrousian M."/>
            <person name="Sun S."/>
            <person name="Cuomo C.A."/>
            <person name="Heitman J."/>
        </authorList>
    </citation>
    <scope>NUCLEOTIDE SEQUENCE [LARGE SCALE GENOMIC DNA]</scope>
    <source>
        <strain evidence="3 4">7685027</strain>
    </source>
</reference>
<organism evidence="3 4">
    <name type="scientific">Cryptococcus decagattii</name>
    <dbReference type="NCBI Taxonomy" id="1859122"/>
    <lineage>
        <taxon>Eukaryota</taxon>
        <taxon>Fungi</taxon>
        <taxon>Dikarya</taxon>
        <taxon>Basidiomycota</taxon>
        <taxon>Agaricomycotina</taxon>
        <taxon>Tremellomycetes</taxon>
        <taxon>Tremellales</taxon>
        <taxon>Cryptococcaceae</taxon>
        <taxon>Cryptococcus</taxon>
        <taxon>Cryptococcus gattii species complex</taxon>
    </lineage>
</organism>
<dbReference type="PANTHER" id="PTHR34706:SF1">
    <property type="entry name" value="VWFA DOMAIN-CONTAINING PROTEIN"/>
    <property type="match status" value="1"/>
</dbReference>
<evidence type="ECO:0000313" key="3">
    <source>
        <dbReference type="EMBL" id="WVO23151.1"/>
    </source>
</evidence>
<feature type="compositionally biased region" description="Low complexity" evidence="1">
    <location>
        <begin position="154"/>
        <end position="169"/>
    </location>
</feature>
<dbReference type="Proteomes" id="UP001432216">
    <property type="component" value="Chromosome 7"/>
</dbReference>
<feature type="region of interest" description="Disordered" evidence="1">
    <location>
        <begin position="231"/>
        <end position="303"/>
    </location>
</feature>
<dbReference type="EMBL" id="CP143812">
    <property type="protein sequence ID" value="WVO23151.1"/>
    <property type="molecule type" value="Genomic_DNA"/>
</dbReference>
<feature type="compositionally biased region" description="Pro residues" evidence="1">
    <location>
        <begin position="483"/>
        <end position="493"/>
    </location>
</feature>
<feature type="region of interest" description="Disordered" evidence="1">
    <location>
        <begin position="318"/>
        <end position="588"/>
    </location>
</feature>
<feature type="region of interest" description="Disordered" evidence="1">
    <location>
        <begin position="142"/>
        <end position="219"/>
    </location>
</feature>